<evidence type="ECO:0000256" key="1">
    <source>
        <dbReference type="ARBA" id="ARBA00022679"/>
    </source>
</evidence>
<dbReference type="InterPro" id="IPR016152">
    <property type="entry name" value="PTrfase/Anion_transptr"/>
</dbReference>
<evidence type="ECO:0000313" key="9">
    <source>
        <dbReference type="EMBL" id="ASN04295.1"/>
    </source>
</evidence>
<evidence type="ECO:0000256" key="5">
    <source>
        <dbReference type="ARBA" id="ARBA00023163"/>
    </source>
</evidence>
<dbReference type="InterPro" id="IPR036095">
    <property type="entry name" value="PTS_EIIB-like_sf"/>
</dbReference>
<feature type="domain" description="PRD" evidence="8">
    <location>
        <begin position="305"/>
        <end position="413"/>
    </location>
</feature>
<dbReference type="Pfam" id="PF08279">
    <property type="entry name" value="HTH_11"/>
    <property type="match status" value="1"/>
</dbReference>
<dbReference type="InterPro" id="IPR013196">
    <property type="entry name" value="HTH_11"/>
</dbReference>
<dbReference type="Proteomes" id="UP000204391">
    <property type="component" value="Chromosome"/>
</dbReference>
<dbReference type="SUPFAM" id="SSF63520">
    <property type="entry name" value="PTS-regulatory domain, PRD"/>
    <property type="match status" value="2"/>
</dbReference>
<evidence type="ECO:0000256" key="3">
    <source>
        <dbReference type="ARBA" id="ARBA00023015"/>
    </source>
</evidence>
<dbReference type="Gene3D" id="1.10.1790.10">
    <property type="entry name" value="PRD domain"/>
    <property type="match status" value="2"/>
</dbReference>
<proteinExistence type="predicted"/>
<dbReference type="GO" id="GO:0006355">
    <property type="term" value="P:regulation of DNA-templated transcription"/>
    <property type="evidence" value="ECO:0007669"/>
    <property type="project" value="InterPro"/>
</dbReference>
<dbReference type="PROSITE" id="PS51372">
    <property type="entry name" value="PRD_2"/>
    <property type="match status" value="2"/>
</dbReference>
<dbReference type="InterPro" id="IPR013011">
    <property type="entry name" value="PTS_EIIB_2"/>
</dbReference>
<feature type="domain" description="PTS EIIB type-2" evidence="7">
    <location>
        <begin position="420"/>
        <end position="511"/>
    </location>
</feature>
<keyword evidence="4" id="KW-0010">Activator</keyword>
<dbReference type="PROSITE" id="PS51099">
    <property type="entry name" value="PTS_EIIB_TYPE_2"/>
    <property type="match status" value="1"/>
</dbReference>
<accession>A0A221M9H8</accession>
<dbReference type="SUPFAM" id="SSF52794">
    <property type="entry name" value="PTS system IIB component-like"/>
    <property type="match status" value="1"/>
</dbReference>
<dbReference type="EMBL" id="CP022437">
    <property type="protein sequence ID" value="ASN04295.1"/>
    <property type="molecule type" value="Genomic_DNA"/>
</dbReference>
<dbReference type="Pfam" id="PF05043">
    <property type="entry name" value="Mga"/>
    <property type="match status" value="1"/>
</dbReference>
<dbReference type="InterPro" id="IPR011608">
    <property type="entry name" value="PRD"/>
</dbReference>
<dbReference type="PANTHER" id="PTHR30185:SF13">
    <property type="entry name" value="LICABCH OPERON REGULATOR-RELATED"/>
    <property type="match status" value="1"/>
</dbReference>
<dbReference type="KEGG" id="vne:CFK40_04360"/>
<dbReference type="InterPro" id="IPR036388">
    <property type="entry name" value="WH-like_DNA-bd_sf"/>
</dbReference>
<dbReference type="GO" id="GO:0008982">
    <property type="term" value="F:protein-N(PI)-phosphohistidine-sugar phosphotransferase activity"/>
    <property type="evidence" value="ECO:0007669"/>
    <property type="project" value="InterPro"/>
</dbReference>
<evidence type="ECO:0000313" key="10">
    <source>
        <dbReference type="Proteomes" id="UP000204391"/>
    </source>
</evidence>
<dbReference type="SUPFAM" id="SSF46785">
    <property type="entry name" value="Winged helix' DNA-binding domain"/>
    <property type="match status" value="1"/>
</dbReference>
<dbReference type="Gene3D" id="3.40.50.2300">
    <property type="match status" value="1"/>
</dbReference>
<dbReference type="Pfam" id="PF00874">
    <property type="entry name" value="PRD"/>
    <property type="match status" value="2"/>
</dbReference>
<evidence type="ECO:0000256" key="2">
    <source>
        <dbReference type="ARBA" id="ARBA00022737"/>
    </source>
</evidence>
<feature type="domain" description="PRD" evidence="8">
    <location>
        <begin position="192"/>
        <end position="297"/>
    </location>
</feature>
<reference evidence="9 10" key="1">
    <citation type="journal article" date="2003" name="Int. J. Syst. Evol. Microbiol.">
        <title>Virgibacillus carmonensis sp. nov., Virgibacillus necropolis sp. nov. and Virgibacillus picturae sp. nov., three novel species isolated from deteriorated mural paintings, transfer of the species of the genus salibacillus to Virgibacillus, as Virgibacillus marismortui comb. nov. and Virgibacillus salexigens comb. nov., and emended description of the genus Virgibacillus.</title>
        <authorList>
            <person name="Heyrman J."/>
            <person name="Logan N.A."/>
            <person name="Busse H.J."/>
            <person name="Balcaen A."/>
            <person name="Lebbe L."/>
            <person name="Rodriguez-Diaz M."/>
            <person name="Swings J."/>
            <person name="De Vos P."/>
        </authorList>
    </citation>
    <scope>NUCLEOTIDE SEQUENCE [LARGE SCALE GENOMIC DNA]</scope>
    <source>
        <strain evidence="9 10">LMG 19488</strain>
    </source>
</reference>
<evidence type="ECO:0000259" key="8">
    <source>
        <dbReference type="PROSITE" id="PS51372"/>
    </source>
</evidence>
<dbReference type="AlphaFoldDB" id="A0A221M9H8"/>
<dbReference type="InterPro" id="IPR002178">
    <property type="entry name" value="PTS_EIIA_type-2_dom"/>
</dbReference>
<dbReference type="Pfam" id="PF00359">
    <property type="entry name" value="PTS_EIIA_2"/>
    <property type="match status" value="1"/>
</dbReference>
<dbReference type="CDD" id="cd05568">
    <property type="entry name" value="PTS_IIB_bgl_like"/>
    <property type="match status" value="1"/>
</dbReference>
<dbReference type="InterPro" id="IPR036390">
    <property type="entry name" value="WH_DNA-bd_sf"/>
</dbReference>
<feature type="domain" description="PTS EIIA type-2" evidence="6">
    <location>
        <begin position="515"/>
        <end position="655"/>
    </location>
</feature>
<evidence type="ECO:0000259" key="7">
    <source>
        <dbReference type="PROSITE" id="PS51099"/>
    </source>
</evidence>
<evidence type="ECO:0000256" key="4">
    <source>
        <dbReference type="ARBA" id="ARBA00023159"/>
    </source>
</evidence>
<dbReference type="PROSITE" id="PS51094">
    <property type="entry name" value="PTS_EIIA_TYPE_2"/>
    <property type="match status" value="1"/>
</dbReference>
<name>A0A221M9H8_9BACI</name>
<dbReference type="OrthoDB" id="3710983at2"/>
<dbReference type="PANTHER" id="PTHR30185">
    <property type="entry name" value="CRYPTIC BETA-GLUCOSIDE BGL OPERON ANTITERMINATOR"/>
    <property type="match status" value="1"/>
</dbReference>
<dbReference type="InterPro" id="IPR007737">
    <property type="entry name" value="Mga_HTH"/>
</dbReference>
<protein>
    <submittedName>
        <fullName evidence="9">Uncharacterized protein</fullName>
    </submittedName>
</protein>
<dbReference type="RefSeq" id="WP_089530921.1">
    <property type="nucleotide sequence ID" value="NZ_CP022437.1"/>
</dbReference>
<evidence type="ECO:0000259" key="6">
    <source>
        <dbReference type="PROSITE" id="PS51094"/>
    </source>
</evidence>
<sequence>MLAHLNKRMLKALKLLSKTNDYLSSIHLSQKMGVTSRTVREDIKNLNHILKEYSIFIDSSRGNGFKLSNSSGELNTLINQFENVLSDNDFNPIMPEDRVRYMIKKLLYSPESIKIQAFVEDLYVSESTIKNDIQRAKLILNKYNISISKDNKGLYVEGHELNKRFCISDYLIHSSAIDDRLILSFINNNSYIISDSDLVKIKSTILYYLNEENMVISDFALKKIAVHIAIVISRIKTGQYIDLKSEDFSNLTNEGEYRISGEIVKAIGKEFKMSFSQDETVYMTMHLVGNRISQAGGIPTDLLNYLGEDIYKLSYKILNEVGSWIKEIDLKKEKEFVYSLGLHLKQLLHRLSFNMNIRNPMLSIIKIKYPLAFEAGVVSAKTIMKETGFQINENEIGFLALHFGVVIEKQRLQTLSTKKKKIALVCASGMATSELLLTKLSHILGSNYYMIGTYALHQIDELTNQQPDIILTTVPIEEEVSIPILIVPSILDDSDIDSIKGSLTKLEGETSSISQFIKEDLFFQSLTITTKHEALQFLTEKMIDKGYINDKIKQSILARENISSTAIGNMVAIPHPLEVEMNQSCICTAILEHEIPWNAGEDVSIIFIIVLEEKWRPKFQEIFIGLYDIIHSSDNVLTLSKQKNFYDFIGMINSMK</sequence>
<keyword evidence="5" id="KW-0804">Transcription</keyword>
<dbReference type="InterPro" id="IPR050661">
    <property type="entry name" value="BglG_antiterminators"/>
</dbReference>
<keyword evidence="2" id="KW-0677">Repeat</keyword>
<dbReference type="GO" id="GO:0009401">
    <property type="term" value="P:phosphoenolpyruvate-dependent sugar phosphotransferase system"/>
    <property type="evidence" value="ECO:0007669"/>
    <property type="project" value="InterPro"/>
</dbReference>
<dbReference type="SUPFAM" id="SSF55804">
    <property type="entry name" value="Phoshotransferase/anion transport protein"/>
    <property type="match status" value="1"/>
</dbReference>
<keyword evidence="10" id="KW-1185">Reference proteome</keyword>
<dbReference type="Gene3D" id="1.10.10.10">
    <property type="entry name" value="Winged helix-like DNA-binding domain superfamily/Winged helix DNA-binding domain"/>
    <property type="match status" value="2"/>
</dbReference>
<keyword evidence="1" id="KW-0808">Transferase</keyword>
<keyword evidence="3" id="KW-0805">Transcription regulation</keyword>
<organism evidence="9 10">
    <name type="scientific">Virgibacillus necropolis</name>
    <dbReference type="NCBI Taxonomy" id="163877"/>
    <lineage>
        <taxon>Bacteria</taxon>
        <taxon>Bacillati</taxon>
        <taxon>Bacillota</taxon>
        <taxon>Bacilli</taxon>
        <taxon>Bacillales</taxon>
        <taxon>Bacillaceae</taxon>
        <taxon>Virgibacillus</taxon>
    </lineage>
</organism>
<dbReference type="InterPro" id="IPR036634">
    <property type="entry name" value="PRD_sf"/>
</dbReference>
<dbReference type="Gene3D" id="3.40.930.10">
    <property type="entry name" value="Mannitol-specific EII, Chain A"/>
    <property type="match status" value="1"/>
</dbReference>
<gene>
    <name evidence="9" type="ORF">CFK40_04360</name>
</gene>